<feature type="non-terminal residue" evidence="1">
    <location>
        <position position="47"/>
    </location>
</feature>
<name>R0FBQ7_9BRAS</name>
<sequence>MGDTQDVKAKGQYKQWSEPEHKLLLRLLVDAVNQGFRDANGKFNKLT</sequence>
<dbReference type="EMBL" id="KB870811">
    <property type="protein sequence ID" value="EOA19211.1"/>
    <property type="molecule type" value="Genomic_DNA"/>
</dbReference>
<gene>
    <name evidence="1" type="ORF">CARUB_v100065550mg</name>
</gene>
<evidence type="ECO:0000313" key="1">
    <source>
        <dbReference type="EMBL" id="EOA19211.1"/>
    </source>
</evidence>
<accession>R0FBQ7</accession>
<dbReference type="PANTHER" id="PTHR47864:SF8">
    <property type="entry name" value="MYB_SANT-LIKE DOMAIN-CONTAINING PROTEIN"/>
    <property type="match status" value="1"/>
</dbReference>
<organism evidence="1 2">
    <name type="scientific">Capsella rubella</name>
    <dbReference type="NCBI Taxonomy" id="81985"/>
    <lineage>
        <taxon>Eukaryota</taxon>
        <taxon>Viridiplantae</taxon>
        <taxon>Streptophyta</taxon>
        <taxon>Embryophyta</taxon>
        <taxon>Tracheophyta</taxon>
        <taxon>Spermatophyta</taxon>
        <taxon>Magnoliopsida</taxon>
        <taxon>eudicotyledons</taxon>
        <taxon>Gunneridae</taxon>
        <taxon>Pentapetalae</taxon>
        <taxon>rosids</taxon>
        <taxon>malvids</taxon>
        <taxon>Brassicales</taxon>
        <taxon>Brassicaceae</taxon>
        <taxon>Camelineae</taxon>
        <taxon>Capsella</taxon>
    </lineage>
</organism>
<dbReference type="PANTHER" id="PTHR47864">
    <property type="entry name" value="TRANSMEMBRANE PROTEIN"/>
    <property type="match status" value="1"/>
</dbReference>
<proteinExistence type="predicted"/>
<reference evidence="2" key="1">
    <citation type="journal article" date="2013" name="Nat. Genet.">
        <title>The Capsella rubella genome and the genomic consequences of rapid mating system evolution.</title>
        <authorList>
            <person name="Slotte T."/>
            <person name="Hazzouri K.M."/>
            <person name="Agren J.A."/>
            <person name="Koenig D."/>
            <person name="Maumus F."/>
            <person name="Guo Y.L."/>
            <person name="Steige K."/>
            <person name="Platts A.E."/>
            <person name="Escobar J.S."/>
            <person name="Newman L.K."/>
            <person name="Wang W."/>
            <person name="Mandakova T."/>
            <person name="Vello E."/>
            <person name="Smith L.M."/>
            <person name="Henz S.R."/>
            <person name="Steffen J."/>
            <person name="Takuno S."/>
            <person name="Brandvain Y."/>
            <person name="Coop G."/>
            <person name="Andolfatto P."/>
            <person name="Hu T.T."/>
            <person name="Blanchette M."/>
            <person name="Clark R.M."/>
            <person name="Quesneville H."/>
            <person name="Nordborg M."/>
            <person name="Gaut B.S."/>
            <person name="Lysak M.A."/>
            <person name="Jenkins J."/>
            <person name="Grimwood J."/>
            <person name="Chapman J."/>
            <person name="Prochnik S."/>
            <person name="Shu S."/>
            <person name="Rokhsar D."/>
            <person name="Schmutz J."/>
            <person name="Weigel D."/>
            <person name="Wright S.I."/>
        </authorList>
    </citation>
    <scope>NUCLEOTIDE SEQUENCE [LARGE SCALE GENOMIC DNA]</scope>
    <source>
        <strain evidence="2">cv. Monte Gargano</strain>
    </source>
</reference>
<dbReference type="InterPro" id="IPR055314">
    <property type="entry name" value="At2g29880-like"/>
</dbReference>
<keyword evidence="2" id="KW-1185">Reference proteome</keyword>
<dbReference type="AlphaFoldDB" id="R0FBQ7"/>
<evidence type="ECO:0000313" key="2">
    <source>
        <dbReference type="Proteomes" id="UP000029121"/>
    </source>
</evidence>
<dbReference type="Proteomes" id="UP000029121">
    <property type="component" value="Unassembled WGS sequence"/>
</dbReference>
<protein>
    <recommendedName>
        <fullName evidence="3">Myb/SANT-like domain-containing protein</fullName>
    </recommendedName>
</protein>
<evidence type="ECO:0008006" key="3">
    <source>
        <dbReference type="Google" id="ProtNLM"/>
    </source>
</evidence>